<dbReference type="EMBL" id="JAKJXO020000004">
    <property type="protein sequence ID" value="KAL1606477.1"/>
    <property type="molecule type" value="Genomic_DNA"/>
</dbReference>
<evidence type="ECO:0000313" key="1">
    <source>
        <dbReference type="EMBL" id="KAL1606477.1"/>
    </source>
</evidence>
<keyword evidence="2" id="KW-1185">Reference proteome</keyword>
<accession>A0ABR3RRE3</accession>
<comment type="caution">
    <text evidence="1">The sequence shown here is derived from an EMBL/GenBank/DDBJ whole genome shotgun (WGS) entry which is preliminary data.</text>
</comment>
<gene>
    <name evidence="1" type="ORF">SLS60_003881</name>
</gene>
<sequence length="92" mass="10591">MWRVDGAVEMMNNRMEAQKRGAEMQRLEARFWGGYVRVGEVVLAPEPEWEKELRGDLSQEGFEAFLESEGQELDGEPRVEYSGEDFAAFLES</sequence>
<organism evidence="1 2">
    <name type="scientific">Paraconiothyrium brasiliense</name>
    <dbReference type="NCBI Taxonomy" id="300254"/>
    <lineage>
        <taxon>Eukaryota</taxon>
        <taxon>Fungi</taxon>
        <taxon>Dikarya</taxon>
        <taxon>Ascomycota</taxon>
        <taxon>Pezizomycotina</taxon>
        <taxon>Dothideomycetes</taxon>
        <taxon>Pleosporomycetidae</taxon>
        <taxon>Pleosporales</taxon>
        <taxon>Massarineae</taxon>
        <taxon>Didymosphaeriaceae</taxon>
        <taxon>Paraconiothyrium</taxon>
    </lineage>
</organism>
<protein>
    <submittedName>
        <fullName evidence="1">Uncharacterized protein</fullName>
    </submittedName>
</protein>
<reference evidence="1 2" key="1">
    <citation type="submission" date="2024-02" db="EMBL/GenBank/DDBJ databases">
        <title>De novo assembly and annotation of 12 fungi associated with fruit tree decline syndrome in Ontario, Canada.</title>
        <authorList>
            <person name="Sulman M."/>
            <person name="Ellouze W."/>
            <person name="Ilyukhin E."/>
        </authorList>
    </citation>
    <scope>NUCLEOTIDE SEQUENCE [LARGE SCALE GENOMIC DNA]</scope>
    <source>
        <strain evidence="1 2">M42-189</strain>
    </source>
</reference>
<evidence type="ECO:0000313" key="2">
    <source>
        <dbReference type="Proteomes" id="UP001521785"/>
    </source>
</evidence>
<dbReference type="Proteomes" id="UP001521785">
    <property type="component" value="Unassembled WGS sequence"/>
</dbReference>
<name>A0ABR3RRE3_9PLEO</name>
<proteinExistence type="predicted"/>